<dbReference type="InterPro" id="IPR013780">
    <property type="entry name" value="Glyco_hydro_b"/>
</dbReference>
<dbReference type="GO" id="GO:0030246">
    <property type="term" value="F:carbohydrate binding"/>
    <property type="evidence" value="ECO:0007669"/>
    <property type="project" value="InterPro"/>
</dbReference>
<feature type="non-terminal residue" evidence="1">
    <location>
        <position position="1"/>
    </location>
</feature>
<accession>A0A1E1VZK2</accession>
<reference evidence="1" key="1">
    <citation type="submission" date="2015-09" db="EMBL/GenBank/DDBJ databases">
        <title>De novo assembly of Pectinophora gossypiella (Pink Bollworm) gut transcriptome.</title>
        <authorList>
            <person name="Tassone E.E."/>
        </authorList>
    </citation>
    <scope>NUCLEOTIDE SEQUENCE</scope>
</reference>
<evidence type="ECO:0000313" key="1">
    <source>
        <dbReference type="EMBL" id="JAT80153.1"/>
    </source>
</evidence>
<feature type="non-terminal residue" evidence="1">
    <location>
        <position position="266"/>
    </location>
</feature>
<dbReference type="GO" id="GO:0005764">
    <property type="term" value="C:lysosome"/>
    <property type="evidence" value="ECO:0007669"/>
    <property type="project" value="TreeGrafter"/>
</dbReference>
<dbReference type="FunFam" id="2.60.40.1180:FF:000018">
    <property type="entry name" value="Alpha-mannosidase"/>
    <property type="match status" value="1"/>
</dbReference>
<dbReference type="InterPro" id="IPR011013">
    <property type="entry name" value="Gal_mutarotase_sf_dom"/>
</dbReference>
<name>A0A1E1VZK2_PECGO</name>
<gene>
    <name evidence="1" type="ORF">g.18587</name>
</gene>
<dbReference type="EMBL" id="GDQN01010901">
    <property type="protein sequence ID" value="JAT80153.1"/>
    <property type="molecule type" value="Transcribed_RNA"/>
</dbReference>
<proteinExistence type="predicted"/>
<dbReference type="AlphaFoldDB" id="A0A1E1VZK2"/>
<dbReference type="PANTHER" id="PTHR11607:SF3">
    <property type="entry name" value="LYSOSOMAL ALPHA-MANNOSIDASE"/>
    <property type="match status" value="1"/>
</dbReference>
<dbReference type="GO" id="GO:0005975">
    <property type="term" value="P:carbohydrate metabolic process"/>
    <property type="evidence" value="ECO:0007669"/>
    <property type="project" value="InterPro"/>
</dbReference>
<dbReference type="GO" id="GO:0004559">
    <property type="term" value="F:alpha-mannosidase activity"/>
    <property type="evidence" value="ECO:0007669"/>
    <property type="project" value="TreeGrafter"/>
</dbReference>
<dbReference type="OrthoDB" id="2016903at2759"/>
<dbReference type="InterPro" id="IPR050843">
    <property type="entry name" value="Glycosyl_Hydrlase_38"/>
</dbReference>
<dbReference type="SUPFAM" id="SSF74650">
    <property type="entry name" value="Galactose mutarotase-like"/>
    <property type="match status" value="1"/>
</dbReference>
<sequence length="266" mass="30785">ALKPPILSYDRCRLNESSCHTSEQSQQFVVTVYNHLAWQVNEPIRIPVLDGNYAVYAPNGDLIVSQLVDIPEAVKRLPSRKSSATHEIVFIAHLHPLSYKNFYVTKKHKITKRNIDLSENKKRKNEFYNDINDYWKKMNEKSFIDLKAIEDNIGSFNNVYKDDVKVPEEPIFIKNGGDSGRDFKDFNIDVMKDSKSSYNPDTEQLEEIIKEARRLIEDAKHTSARGRAAVFPKLNDDEMRMLADDPGVVDHFPETLFVQNKHMKLE</sequence>
<dbReference type="PANTHER" id="PTHR11607">
    <property type="entry name" value="ALPHA-MANNOSIDASE"/>
    <property type="match status" value="1"/>
</dbReference>
<dbReference type="Gene3D" id="2.60.40.1180">
    <property type="entry name" value="Golgi alpha-mannosidase II"/>
    <property type="match status" value="1"/>
</dbReference>
<protein>
    <submittedName>
        <fullName evidence="1">Uncharacterized protein</fullName>
    </submittedName>
</protein>
<organism evidence="1">
    <name type="scientific">Pectinophora gossypiella</name>
    <name type="common">Cotton pink bollworm</name>
    <name type="synonym">Depressaria gossypiella</name>
    <dbReference type="NCBI Taxonomy" id="13191"/>
    <lineage>
        <taxon>Eukaryota</taxon>
        <taxon>Metazoa</taxon>
        <taxon>Ecdysozoa</taxon>
        <taxon>Arthropoda</taxon>
        <taxon>Hexapoda</taxon>
        <taxon>Insecta</taxon>
        <taxon>Pterygota</taxon>
        <taxon>Neoptera</taxon>
        <taxon>Endopterygota</taxon>
        <taxon>Lepidoptera</taxon>
        <taxon>Glossata</taxon>
        <taxon>Ditrysia</taxon>
        <taxon>Gelechioidea</taxon>
        <taxon>Gelechiidae</taxon>
        <taxon>Apatetrinae</taxon>
        <taxon>Pectinophora</taxon>
    </lineage>
</organism>